<keyword evidence="4 5" id="KW-0472">Membrane</keyword>
<dbReference type="GO" id="GO:0004930">
    <property type="term" value="F:G protein-coupled receptor activity"/>
    <property type="evidence" value="ECO:0007669"/>
    <property type="project" value="InterPro"/>
</dbReference>
<evidence type="ECO:0000259" key="6">
    <source>
        <dbReference type="PROSITE" id="PS50262"/>
    </source>
</evidence>
<comment type="subcellular location">
    <subcellularLocation>
        <location evidence="1">Membrane</location>
    </subcellularLocation>
</comment>
<sequence length="294" mass="32672">MSISSSGTNSTSAVIRDDFLTAVLKNVITVGLCISIICVNSVLVHVFVKHETFSLNPRYILYIHLVINDIMVLSMLTLLYILSYTVFTLNVSLCMVLVVLAVCTNINNPMTLAVMAVECYVAVCFPLHHSRVCTVKKTYMVIGFIWLTSVLTNLPDVFVTLATEPLEFFHKQVFCLRSTVFRHPALAEKMDVSYALLLAVVCLTLVYTYCKILVTAQTKTSDAKKARSTILLHSFQLMLALLTYLNNVLIASLTQLFPSSVLTVRFSVIILITIMPRLVSPLVYGSEIKLSGNT</sequence>
<feature type="transmembrane region" description="Helical" evidence="5">
    <location>
        <begin position="256"/>
        <end position="279"/>
    </location>
</feature>
<dbReference type="InterPro" id="IPR052921">
    <property type="entry name" value="GPCR1_Superfamily_Member"/>
</dbReference>
<keyword evidence="3 5" id="KW-1133">Transmembrane helix</keyword>
<name>A0AAW0P620_9GOBI</name>
<proteinExistence type="predicted"/>
<feature type="transmembrane region" description="Helical" evidence="5">
    <location>
        <begin position="139"/>
        <end position="162"/>
    </location>
</feature>
<dbReference type="PROSITE" id="PS50262">
    <property type="entry name" value="G_PROTEIN_RECEP_F1_2"/>
    <property type="match status" value="1"/>
</dbReference>
<dbReference type="GO" id="GO:0004984">
    <property type="term" value="F:olfactory receptor activity"/>
    <property type="evidence" value="ECO:0007669"/>
    <property type="project" value="TreeGrafter"/>
</dbReference>
<dbReference type="PANTHER" id="PTHR26451:SF998">
    <property type="entry name" value="ODORANT RECEPTOR-RELATED"/>
    <property type="match status" value="1"/>
</dbReference>
<organism evidence="7 8">
    <name type="scientific">Mugilogobius chulae</name>
    <name type="common">yellowstripe goby</name>
    <dbReference type="NCBI Taxonomy" id="88201"/>
    <lineage>
        <taxon>Eukaryota</taxon>
        <taxon>Metazoa</taxon>
        <taxon>Chordata</taxon>
        <taxon>Craniata</taxon>
        <taxon>Vertebrata</taxon>
        <taxon>Euteleostomi</taxon>
        <taxon>Actinopterygii</taxon>
        <taxon>Neopterygii</taxon>
        <taxon>Teleostei</taxon>
        <taxon>Neoteleostei</taxon>
        <taxon>Acanthomorphata</taxon>
        <taxon>Gobiaria</taxon>
        <taxon>Gobiiformes</taxon>
        <taxon>Gobioidei</taxon>
        <taxon>Gobiidae</taxon>
        <taxon>Gobionellinae</taxon>
        <taxon>Mugilogobius</taxon>
    </lineage>
</organism>
<evidence type="ECO:0000256" key="4">
    <source>
        <dbReference type="ARBA" id="ARBA00023136"/>
    </source>
</evidence>
<feature type="transmembrane region" description="Helical" evidence="5">
    <location>
        <begin position="87"/>
        <end position="106"/>
    </location>
</feature>
<evidence type="ECO:0000313" key="7">
    <source>
        <dbReference type="EMBL" id="KAK7915731.1"/>
    </source>
</evidence>
<dbReference type="CDD" id="cd00637">
    <property type="entry name" value="7tm_classA_rhodopsin-like"/>
    <property type="match status" value="1"/>
</dbReference>
<dbReference type="InterPro" id="IPR017452">
    <property type="entry name" value="GPCR_Rhodpsn_7TM"/>
</dbReference>
<dbReference type="Gene3D" id="1.20.1070.10">
    <property type="entry name" value="Rhodopsin 7-helix transmembrane proteins"/>
    <property type="match status" value="1"/>
</dbReference>
<feature type="transmembrane region" description="Helical" evidence="5">
    <location>
        <begin position="60"/>
        <end position="81"/>
    </location>
</feature>
<gene>
    <name evidence="7" type="ORF">WMY93_011492</name>
</gene>
<dbReference type="AlphaFoldDB" id="A0AAW0P620"/>
<dbReference type="InterPro" id="IPR000276">
    <property type="entry name" value="GPCR_Rhodpsn"/>
</dbReference>
<feature type="domain" description="G-protein coupled receptors family 1 profile" evidence="6">
    <location>
        <begin position="39"/>
        <end position="284"/>
    </location>
</feature>
<comment type="caution">
    <text evidence="7">The sequence shown here is derived from an EMBL/GenBank/DDBJ whole genome shotgun (WGS) entry which is preliminary data.</text>
</comment>
<dbReference type="EMBL" id="JBBPFD010000008">
    <property type="protein sequence ID" value="KAK7915731.1"/>
    <property type="molecule type" value="Genomic_DNA"/>
</dbReference>
<dbReference type="SUPFAM" id="SSF81321">
    <property type="entry name" value="Family A G protein-coupled receptor-like"/>
    <property type="match status" value="1"/>
</dbReference>
<evidence type="ECO:0000256" key="2">
    <source>
        <dbReference type="ARBA" id="ARBA00022692"/>
    </source>
</evidence>
<protein>
    <recommendedName>
        <fullName evidence="6">G-protein coupled receptors family 1 profile domain-containing protein</fullName>
    </recommendedName>
</protein>
<accession>A0AAW0P620</accession>
<dbReference type="Pfam" id="PF00001">
    <property type="entry name" value="7tm_1"/>
    <property type="match status" value="1"/>
</dbReference>
<feature type="transmembrane region" description="Helical" evidence="5">
    <location>
        <begin position="230"/>
        <end position="250"/>
    </location>
</feature>
<feature type="transmembrane region" description="Helical" evidence="5">
    <location>
        <begin position="192"/>
        <end position="210"/>
    </location>
</feature>
<evidence type="ECO:0000256" key="3">
    <source>
        <dbReference type="ARBA" id="ARBA00022989"/>
    </source>
</evidence>
<keyword evidence="2 5" id="KW-0812">Transmembrane</keyword>
<dbReference type="Proteomes" id="UP001460270">
    <property type="component" value="Unassembled WGS sequence"/>
</dbReference>
<evidence type="ECO:0000313" key="8">
    <source>
        <dbReference type="Proteomes" id="UP001460270"/>
    </source>
</evidence>
<feature type="transmembrane region" description="Helical" evidence="5">
    <location>
        <begin position="27"/>
        <end position="48"/>
    </location>
</feature>
<dbReference type="PANTHER" id="PTHR26451">
    <property type="entry name" value="G_PROTEIN_RECEP_F1_2 DOMAIN-CONTAINING PROTEIN"/>
    <property type="match status" value="1"/>
</dbReference>
<dbReference type="GO" id="GO:0005549">
    <property type="term" value="F:odorant binding"/>
    <property type="evidence" value="ECO:0007669"/>
    <property type="project" value="TreeGrafter"/>
</dbReference>
<evidence type="ECO:0000256" key="1">
    <source>
        <dbReference type="ARBA" id="ARBA00004370"/>
    </source>
</evidence>
<evidence type="ECO:0000256" key="5">
    <source>
        <dbReference type="SAM" id="Phobius"/>
    </source>
</evidence>
<keyword evidence="8" id="KW-1185">Reference proteome</keyword>
<dbReference type="FunFam" id="1.20.1070.10:FF:000096">
    <property type="entry name" value="Odorant receptor 131-2"/>
    <property type="match status" value="1"/>
</dbReference>
<reference evidence="8" key="1">
    <citation type="submission" date="2024-04" db="EMBL/GenBank/DDBJ databases">
        <title>Salinicola lusitanus LLJ914,a marine bacterium isolated from the Okinawa Trough.</title>
        <authorList>
            <person name="Li J."/>
        </authorList>
    </citation>
    <scope>NUCLEOTIDE SEQUENCE [LARGE SCALE GENOMIC DNA]</scope>
</reference>
<dbReference type="GO" id="GO:0016020">
    <property type="term" value="C:membrane"/>
    <property type="evidence" value="ECO:0007669"/>
    <property type="project" value="UniProtKB-SubCell"/>
</dbReference>